<name>A0ABY7XRA3_MICLT</name>
<evidence type="ECO:0000313" key="1">
    <source>
        <dbReference type="EMBL" id="WDM43325.1"/>
    </source>
</evidence>
<organism evidence="1 2">
    <name type="scientific">Microbacterium luteolum</name>
    <name type="common">Aureobacterium luteolum</name>
    <dbReference type="NCBI Taxonomy" id="69367"/>
    <lineage>
        <taxon>Bacteria</taxon>
        <taxon>Bacillati</taxon>
        <taxon>Actinomycetota</taxon>
        <taxon>Actinomycetes</taxon>
        <taxon>Micrococcales</taxon>
        <taxon>Microbacteriaceae</taxon>
        <taxon>Microbacterium</taxon>
    </lineage>
</organism>
<proteinExistence type="predicted"/>
<keyword evidence="2" id="KW-1185">Reference proteome</keyword>
<protein>
    <submittedName>
        <fullName evidence="1">Uncharacterized protein</fullName>
    </submittedName>
</protein>
<dbReference type="EMBL" id="CP078075">
    <property type="protein sequence ID" value="WDM43325.1"/>
    <property type="molecule type" value="Genomic_DNA"/>
</dbReference>
<evidence type="ECO:0000313" key="2">
    <source>
        <dbReference type="Proteomes" id="UP001215097"/>
    </source>
</evidence>
<dbReference type="Proteomes" id="UP001215097">
    <property type="component" value="Chromosome"/>
</dbReference>
<reference evidence="1 2" key="1">
    <citation type="submission" date="2021-06" db="EMBL/GenBank/DDBJ databases">
        <title>Genome-based taxonomic framework of Microbacterium strains isolated from marine environment, the description of four new species and reclassification of four preexisting species.</title>
        <authorList>
            <person name="Lee S.D."/>
            <person name="Kim S.-M."/>
            <person name="Byeon Y.-S."/>
            <person name="Yang H.L."/>
            <person name="Kim I.S."/>
        </authorList>
    </citation>
    <scope>NUCLEOTIDE SEQUENCE [LARGE SCALE GENOMIC DNA]</scope>
    <source>
        <strain evidence="1 2">KACC 14465</strain>
    </source>
</reference>
<gene>
    <name evidence="1" type="ORF">KV395_08705</name>
</gene>
<dbReference type="RefSeq" id="WP_282217177.1">
    <property type="nucleotide sequence ID" value="NZ_CP078075.1"/>
</dbReference>
<accession>A0ABY7XRA3</accession>
<sequence>MTDEDTVARAQMYVGRVLSEIPDHVDRYPLPGEPVKELIELNDGRRVIKMLQKRAEDYRSAPGLVSFAEAGDSASEPSFARLEATTGLNQSQGREIVVFEQVRGDADLRGKEASPE</sequence>